<dbReference type="SUPFAM" id="SSF51126">
    <property type="entry name" value="Pectin lyase-like"/>
    <property type="match status" value="1"/>
</dbReference>
<accession>A0A852TI72</accession>
<comment type="caution">
    <text evidence="2">The sequence shown here is derived from an EMBL/GenBank/DDBJ whole genome shotgun (WGS) entry which is preliminary data.</text>
</comment>
<gene>
    <name evidence="2" type="ORF">F4694_004062</name>
</gene>
<protein>
    <recommendedName>
        <fullName evidence="1">Rhamnogalacturonase A/B/Epimerase-like pectate lyase domain-containing protein</fullName>
    </recommendedName>
</protein>
<evidence type="ECO:0000313" key="3">
    <source>
        <dbReference type="Proteomes" id="UP000548423"/>
    </source>
</evidence>
<reference evidence="3" key="2">
    <citation type="submission" date="2020-08" db="EMBL/GenBank/DDBJ databases">
        <title>The Agave Microbiome: Exploring the role of microbial communities in plant adaptations to desert environments.</title>
        <authorList>
            <person name="Partida-Martinez L.P."/>
        </authorList>
    </citation>
    <scope>NUCLEOTIDE SEQUENCE [LARGE SCALE GENOMIC DNA]</scope>
    <source>
        <strain evidence="3">AT2.8</strain>
    </source>
</reference>
<dbReference type="Gene3D" id="2.160.20.10">
    <property type="entry name" value="Single-stranded right-handed beta-helix, Pectin lyase-like"/>
    <property type="match status" value="1"/>
</dbReference>
<dbReference type="InterPro" id="IPR024535">
    <property type="entry name" value="RHGA/B-epi-like_pectate_lyase"/>
</dbReference>
<feature type="domain" description="Rhamnogalacturonase A/B/Epimerase-like pectate lyase" evidence="1">
    <location>
        <begin position="87"/>
        <end position="282"/>
    </location>
</feature>
<reference evidence="3" key="1">
    <citation type="submission" date="2020-07" db="EMBL/GenBank/DDBJ databases">
        <authorList>
            <person name="Partida-Martinez L."/>
            <person name="Huntemann M."/>
            <person name="Clum A."/>
            <person name="Wang J."/>
            <person name="Palaniappan K."/>
            <person name="Ritter S."/>
            <person name="Chen I.-M."/>
            <person name="Stamatis D."/>
            <person name="Reddy T."/>
            <person name="O'Malley R."/>
            <person name="Daum C."/>
            <person name="Shapiro N."/>
            <person name="Ivanova N."/>
            <person name="Kyrpides N."/>
            <person name="Woyke T."/>
        </authorList>
    </citation>
    <scope>NUCLEOTIDE SEQUENCE [LARGE SCALE GENOMIC DNA]</scope>
    <source>
        <strain evidence="3">AT2.8</strain>
    </source>
</reference>
<dbReference type="AlphaFoldDB" id="A0A852TI72"/>
<evidence type="ECO:0000313" key="2">
    <source>
        <dbReference type="EMBL" id="NYE07277.1"/>
    </source>
</evidence>
<name>A0A852TI72_9BACI</name>
<evidence type="ECO:0000259" key="1">
    <source>
        <dbReference type="Pfam" id="PF12708"/>
    </source>
</evidence>
<dbReference type="EMBL" id="JACCBX010000008">
    <property type="protein sequence ID" value="NYE07277.1"/>
    <property type="molecule type" value="Genomic_DNA"/>
</dbReference>
<organism evidence="2 3">
    <name type="scientific">Neobacillus niacini</name>
    <dbReference type="NCBI Taxonomy" id="86668"/>
    <lineage>
        <taxon>Bacteria</taxon>
        <taxon>Bacillati</taxon>
        <taxon>Bacillota</taxon>
        <taxon>Bacilli</taxon>
        <taxon>Bacillales</taxon>
        <taxon>Bacillaceae</taxon>
        <taxon>Neobacillus</taxon>
    </lineage>
</organism>
<proteinExistence type="predicted"/>
<sequence length="489" mass="52785">MGKYGTLGSAFDRIFRNTLNKALDDVDTDIQAQKKRVDDLIVGTPQPSEVVDSRGGFPVLGDRLNDLTSNLAQSAKQLNNIAIDLMQDYGADFTGVSDHGSLLQQAIDFVASNGGGVVYLPKGTLKSTVNILVKSNVEVKGNGKSKTIIQFIGCSGFVSPTDTYINNFKLRDMTIKGDAGLITNTNSGYHAIGINSGTKETMNCVFENIFVREFRGKGVYIPNMFSCRFTDIQVDFVADNGIEIEGGNTTLLENCYVHSVATGKAAYVVYSSATLINCNGVDNADIWGVFGQDVATDGKNSIFNITLLNCNIEDFKKIGLRFKFNGSFKLINTTFLAPSTGTFEYYTRVDYSDKVSMVLDSNFQSKGATILTLAPHYLGGGNPFLFFANGESTVTDGTNVWSLPSIGTQRSSSYLKNAVKLSRAYIDDIDYMKLGGKRHHFGTAAPTTGTWAVGDIYYNTAPVAGGKVGWICTTAGTPGTWKSFGAIDA</sequence>
<dbReference type="Pfam" id="PF12708">
    <property type="entry name" value="Pect-lyase_RHGA_epim"/>
    <property type="match status" value="1"/>
</dbReference>
<dbReference type="InterPro" id="IPR011050">
    <property type="entry name" value="Pectin_lyase_fold/virulence"/>
</dbReference>
<dbReference type="Proteomes" id="UP000548423">
    <property type="component" value="Unassembled WGS sequence"/>
</dbReference>
<dbReference type="InterPro" id="IPR012334">
    <property type="entry name" value="Pectin_lyas_fold"/>
</dbReference>